<feature type="transmembrane region" description="Helical" evidence="1">
    <location>
        <begin position="75"/>
        <end position="94"/>
    </location>
</feature>
<evidence type="ECO:0008006" key="4">
    <source>
        <dbReference type="Google" id="ProtNLM"/>
    </source>
</evidence>
<dbReference type="EMBL" id="CP000270">
    <property type="protein sequence ID" value="ABE30901.1"/>
    <property type="molecule type" value="Genomic_DNA"/>
</dbReference>
<dbReference type="STRING" id="266265.Bxe_A2067"/>
<reference evidence="2 3" key="1">
    <citation type="journal article" date="2006" name="Proc. Natl. Acad. Sci. U.S.A.">
        <title>Burkholderia xenovorans LB400 harbors a multi-replicon, 9.73-Mbp genome shaped for versatility.</title>
        <authorList>
            <person name="Chain P.S."/>
            <person name="Denef V.J."/>
            <person name="Konstantinidis K.T."/>
            <person name="Vergez L.M."/>
            <person name="Agullo L."/>
            <person name="Reyes V.L."/>
            <person name="Hauser L."/>
            <person name="Cordova M."/>
            <person name="Gomez L."/>
            <person name="Gonzalez M."/>
            <person name="Land M."/>
            <person name="Lao V."/>
            <person name="Larimer F."/>
            <person name="LiPuma J.J."/>
            <person name="Mahenthiralingam E."/>
            <person name="Malfatti S.A."/>
            <person name="Marx C.J."/>
            <person name="Parnell J.J."/>
            <person name="Ramette A."/>
            <person name="Richardson P."/>
            <person name="Seeger M."/>
            <person name="Smith D."/>
            <person name="Spilker T."/>
            <person name="Sul W.J."/>
            <person name="Tsoi T.V."/>
            <person name="Ulrich L.E."/>
            <person name="Zhulin I.B."/>
            <person name="Tiedje J.M."/>
        </authorList>
    </citation>
    <scope>NUCLEOTIDE SEQUENCE [LARGE SCALE GENOMIC DNA]</scope>
    <source>
        <strain evidence="2 3">LB400</strain>
    </source>
</reference>
<gene>
    <name evidence="2" type="ORF">Bxe_A2067</name>
</gene>
<protein>
    <recommendedName>
        <fullName evidence="4">Transmembrane protein</fullName>
    </recommendedName>
</protein>
<feature type="transmembrane region" description="Helical" evidence="1">
    <location>
        <begin position="40"/>
        <end position="63"/>
    </location>
</feature>
<keyword evidence="1" id="KW-0472">Membrane</keyword>
<dbReference type="KEGG" id="bxe:Bxe_A2067"/>
<proteinExistence type="predicted"/>
<keyword evidence="1" id="KW-0812">Transmembrane</keyword>
<name>Q13YD8_PARXL</name>
<evidence type="ECO:0000313" key="3">
    <source>
        <dbReference type="Proteomes" id="UP000001817"/>
    </source>
</evidence>
<evidence type="ECO:0000256" key="1">
    <source>
        <dbReference type="SAM" id="Phobius"/>
    </source>
</evidence>
<keyword evidence="3" id="KW-1185">Reference proteome</keyword>
<organism evidence="2 3">
    <name type="scientific">Paraburkholderia xenovorans (strain LB400)</name>
    <dbReference type="NCBI Taxonomy" id="266265"/>
    <lineage>
        <taxon>Bacteria</taxon>
        <taxon>Pseudomonadati</taxon>
        <taxon>Pseudomonadota</taxon>
        <taxon>Betaproteobacteria</taxon>
        <taxon>Burkholderiales</taxon>
        <taxon>Burkholderiaceae</taxon>
        <taxon>Paraburkholderia</taxon>
    </lineage>
</organism>
<keyword evidence="1" id="KW-1133">Transmembrane helix</keyword>
<accession>Q13YD8</accession>
<dbReference type="eggNOG" id="ENOG5032AZ7">
    <property type="taxonomic scope" value="Bacteria"/>
</dbReference>
<dbReference type="Proteomes" id="UP000001817">
    <property type="component" value="Chromosome 1"/>
</dbReference>
<dbReference type="AlphaFoldDB" id="Q13YD8"/>
<sequence>MRWTAGEFPGRQVAPIHGAAHFVGPRDPLMKPVTVEMLRAHLLVASLTAMGAEVLVCLGLLLLPVSQHALSSTPFRLLAIAVIVSGVIVTRQFAHAAFELALHGHYVTSAGRPARPFAIASNCPRRRLVILHLRLTGRPFVLAER</sequence>
<evidence type="ECO:0000313" key="2">
    <source>
        <dbReference type="EMBL" id="ABE30901.1"/>
    </source>
</evidence>